<dbReference type="Proteomes" id="UP001297581">
    <property type="component" value="Unassembled WGS sequence"/>
</dbReference>
<dbReference type="EMBL" id="JAKUDL010000004">
    <property type="protein sequence ID" value="MCH4295100.1"/>
    <property type="molecule type" value="Genomic_DNA"/>
</dbReference>
<name>A0AAJ1FBH7_9GAMM</name>
<sequence>MTIRYSSLKVLPRIDKACIHSLDMSLYQLSVVIDGAELYVTDDDDRMLRSLNLCQMQALLEDLPVRETVLRQESAYDEMVGQSVRECSNAMEIPLRVA</sequence>
<evidence type="ECO:0000313" key="2">
    <source>
        <dbReference type="Proteomes" id="UP001297581"/>
    </source>
</evidence>
<accession>A0AAJ1FBH7</accession>
<keyword evidence="2" id="KW-1185">Reference proteome</keyword>
<comment type="caution">
    <text evidence="1">The sequence shown here is derived from an EMBL/GenBank/DDBJ whole genome shotgun (WGS) entry which is preliminary data.</text>
</comment>
<gene>
    <name evidence="1" type="ORF">MJ923_12390</name>
</gene>
<dbReference type="Pfam" id="PF20090">
    <property type="entry name" value="DUF6482"/>
    <property type="match status" value="1"/>
</dbReference>
<proteinExistence type="predicted"/>
<evidence type="ECO:0000313" key="1">
    <source>
        <dbReference type="EMBL" id="MCH4295100.1"/>
    </source>
</evidence>
<dbReference type="AlphaFoldDB" id="A0AAJ1FBH7"/>
<protein>
    <submittedName>
        <fullName evidence="1">DUF6482 family protein</fullName>
    </submittedName>
</protein>
<dbReference type="RefSeq" id="WP_240591367.1">
    <property type="nucleotide sequence ID" value="NZ_JAKUDL010000004.1"/>
</dbReference>
<dbReference type="InterPro" id="IPR045508">
    <property type="entry name" value="DUF6482"/>
</dbReference>
<organism evidence="1 2">
    <name type="scientific">Shewanella zhuhaiensis</name>
    <dbReference type="NCBI Taxonomy" id="2919576"/>
    <lineage>
        <taxon>Bacteria</taxon>
        <taxon>Pseudomonadati</taxon>
        <taxon>Pseudomonadota</taxon>
        <taxon>Gammaproteobacteria</taxon>
        <taxon>Alteromonadales</taxon>
        <taxon>Shewanellaceae</taxon>
        <taxon>Shewanella</taxon>
    </lineage>
</organism>
<reference evidence="1 2" key="1">
    <citation type="submission" date="2022-02" db="EMBL/GenBank/DDBJ databases">
        <title>The genome sequence of Shewanella sp. 3B26.</title>
        <authorList>
            <person name="Du J."/>
        </authorList>
    </citation>
    <scope>NUCLEOTIDE SEQUENCE [LARGE SCALE GENOMIC DNA]</scope>
    <source>
        <strain evidence="1 2">3B26</strain>
    </source>
</reference>